<dbReference type="AlphaFoldDB" id="A0A3F3PS63"/>
<gene>
    <name evidence="1" type="ORF">BDQ94DRAFT_149838</name>
</gene>
<dbReference type="GeneID" id="38135822"/>
<evidence type="ECO:0000313" key="1">
    <source>
        <dbReference type="EMBL" id="RDH29780.1"/>
    </source>
</evidence>
<reference evidence="1 2" key="1">
    <citation type="submission" date="2018-07" db="EMBL/GenBank/DDBJ databases">
        <title>The genomes of Aspergillus section Nigri reveals drivers in fungal speciation.</title>
        <authorList>
            <consortium name="DOE Joint Genome Institute"/>
            <person name="Vesth T.C."/>
            <person name="Nybo J."/>
            <person name="Theobald S."/>
            <person name="Brandl J."/>
            <person name="Frisvad J.C."/>
            <person name="Nielsen K.F."/>
            <person name="Lyhne E.K."/>
            <person name="Kogle M.E."/>
            <person name="Kuo A."/>
            <person name="Riley R."/>
            <person name="Clum A."/>
            <person name="Nolan M."/>
            <person name="Lipzen A."/>
            <person name="Salamov A."/>
            <person name="Henrissat B."/>
            <person name="Wiebenga A."/>
            <person name="De vries R.P."/>
            <person name="Grigoriev I.V."/>
            <person name="Mortensen U.H."/>
            <person name="Andersen M.R."/>
            <person name="Baker S.E."/>
        </authorList>
    </citation>
    <scope>NUCLEOTIDE SEQUENCE [LARGE SCALE GENOMIC DNA]</scope>
    <source>
        <strain evidence="1 2">CBS 139.54b</strain>
    </source>
</reference>
<evidence type="ECO:0000313" key="2">
    <source>
        <dbReference type="Proteomes" id="UP000253729"/>
    </source>
</evidence>
<organism evidence="1 2">
    <name type="scientific">Aspergillus welwitschiae</name>
    <dbReference type="NCBI Taxonomy" id="1341132"/>
    <lineage>
        <taxon>Eukaryota</taxon>
        <taxon>Fungi</taxon>
        <taxon>Dikarya</taxon>
        <taxon>Ascomycota</taxon>
        <taxon>Pezizomycotina</taxon>
        <taxon>Eurotiomycetes</taxon>
        <taxon>Eurotiomycetidae</taxon>
        <taxon>Eurotiales</taxon>
        <taxon>Aspergillaceae</taxon>
        <taxon>Aspergillus</taxon>
        <taxon>Aspergillus subgen. Circumdati</taxon>
    </lineage>
</organism>
<dbReference type="EMBL" id="KZ852065">
    <property type="protein sequence ID" value="RDH29780.1"/>
    <property type="molecule type" value="Genomic_DNA"/>
</dbReference>
<dbReference type="Proteomes" id="UP000253729">
    <property type="component" value="Unassembled WGS sequence"/>
</dbReference>
<proteinExistence type="predicted"/>
<protein>
    <submittedName>
        <fullName evidence="1">Uncharacterized protein</fullName>
    </submittedName>
</protein>
<dbReference type="RefSeq" id="XP_026622802.1">
    <property type="nucleotide sequence ID" value="XM_026767466.1"/>
</dbReference>
<keyword evidence="2" id="KW-1185">Reference proteome</keyword>
<sequence length="71" mass="8206">MDMFVCIKVYKGINNFWRSLGICYTVVSIQGECWLDVSSFIGIEWVVVSCAGYTACTYYMLWISVGWDGYY</sequence>
<accession>A0A3F3PS63</accession>
<name>A0A3F3PS63_9EURO</name>